<dbReference type="STRING" id="4097.A0A1S4DQ86"/>
<dbReference type="PANTHER" id="PTHR22850">
    <property type="entry name" value="WD40 REPEAT FAMILY"/>
    <property type="match status" value="1"/>
</dbReference>
<dbReference type="InterPro" id="IPR022052">
    <property type="entry name" value="Histone-bd_RBBP4-like_N"/>
</dbReference>
<sequence>METTPPSQPKKRGRPKGSSTKTKEERDKELQHRMRGSITDKKAAANAIDEKYVQWKSLVPVLYDWFANHNLVWPSLSCRWGPIVEQGALKNRQRLYLSEQAS</sequence>
<dbReference type="AlphaFoldDB" id="A0A1S4DQ86"/>
<gene>
    <name evidence="6" type="primary">LOC107832290</name>
</gene>
<feature type="domain" description="Histone-binding protein RBBP4-like N-terminal" evidence="5">
    <location>
        <begin position="50"/>
        <end position="102"/>
    </location>
</feature>
<evidence type="ECO:0000256" key="3">
    <source>
        <dbReference type="ARBA" id="ARBA00022737"/>
    </source>
</evidence>
<reference evidence="6" key="1">
    <citation type="submission" date="2025-08" db="UniProtKB">
        <authorList>
            <consortium name="RefSeq"/>
        </authorList>
    </citation>
    <scope>IDENTIFICATION</scope>
</reference>
<dbReference type="Gene3D" id="2.130.10.10">
    <property type="entry name" value="YVTN repeat-like/Quinoprotein amine dehydrogenase"/>
    <property type="match status" value="1"/>
</dbReference>
<keyword evidence="3" id="KW-0677">Repeat</keyword>
<protein>
    <submittedName>
        <fullName evidence="6">WD-40 repeat-containing protein MSI4</fullName>
    </submittedName>
</protein>
<comment type="similarity">
    <text evidence="1">Belongs to the WD repeat RBAP46/RBAP48/MSI1 family.</text>
</comment>
<evidence type="ECO:0000256" key="2">
    <source>
        <dbReference type="ARBA" id="ARBA00022574"/>
    </source>
</evidence>
<feature type="compositionally biased region" description="Basic and acidic residues" evidence="4">
    <location>
        <begin position="21"/>
        <end position="34"/>
    </location>
</feature>
<dbReference type="Pfam" id="PF12265">
    <property type="entry name" value="CAF1C_H4-bd"/>
    <property type="match status" value="1"/>
</dbReference>
<evidence type="ECO:0000256" key="1">
    <source>
        <dbReference type="ARBA" id="ARBA00009341"/>
    </source>
</evidence>
<evidence type="ECO:0000313" key="6">
    <source>
        <dbReference type="RefSeq" id="XP_016515591.1"/>
    </source>
</evidence>
<evidence type="ECO:0000259" key="5">
    <source>
        <dbReference type="Pfam" id="PF12265"/>
    </source>
</evidence>
<accession>A0A1S4DQ86</accession>
<dbReference type="RefSeq" id="XP_016515591.1">
    <property type="nucleotide sequence ID" value="XM_016660105.1"/>
</dbReference>
<dbReference type="OrthoDB" id="427795at2759"/>
<dbReference type="InterPro" id="IPR015943">
    <property type="entry name" value="WD40/YVTN_repeat-like_dom_sf"/>
</dbReference>
<dbReference type="SMR" id="A0A1S4DQ86"/>
<proteinExistence type="inferred from homology"/>
<dbReference type="PaxDb" id="4097-A0A1S4DQ86"/>
<feature type="region of interest" description="Disordered" evidence="4">
    <location>
        <begin position="1"/>
        <end position="34"/>
    </location>
</feature>
<evidence type="ECO:0000256" key="4">
    <source>
        <dbReference type="SAM" id="MobiDB-lite"/>
    </source>
</evidence>
<name>A0A1S4DQ86_TOBAC</name>
<dbReference type="KEGG" id="nta:107832290"/>
<organism evidence="6">
    <name type="scientific">Nicotiana tabacum</name>
    <name type="common">Common tobacco</name>
    <dbReference type="NCBI Taxonomy" id="4097"/>
    <lineage>
        <taxon>Eukaryota</taxon>
        <taxon>Viridiplantae</taxon>
        <taxon>Streptophyta</taxon>
        <taxon>Embryophyta</taxon>
        <taxon>Tracheophyta</taxon>
        <taxon>Spermatophyta</taxon>
        <taxon>Magnoliopsida</taxon>
        <taxon>eudicotyledons</taxon>
        <taxon>Gunneridae</taxon>
        <taxon>Pentapetalae</taxon>
        <taxon>asterids</taxon>
        <taxon>lamiids</taxon>
        <taxon>Solanales</taxon>
        <taxon>Solanaceae</taxon>
        <taxon>Nicotianoideae</taxon>
        <taxon>Nicotianeae</taxon>
        <taxon>Nicotiana</taxon>
    </lineage>
</organism>
<keyword evidence="2" id="KW-0853">WD repeat</keyword>
<dbReference type="InterPro" id="IPR050459">
    <property type="entry name" value="WD_repeat_RBAP46/RBAP48/MSI1"/>
</dbReference>